<evidence type="ECO:0000313" key="4">
    <source>
        <dbReference type="Proteomes" id="UP000021816"/>
    </source>
</evidence>
<sequence length="276" mass="29008">MTHSTSTLRPAAVAGTFYPGTAGVLTRDLRRLLSDALAGQGSHAPRRPKAIIAPHAGYVYSGAIAASVYAPLHALRASIRRVVLLGPTHRVAVAGLAVPAVSAFATPLGEVQLDSEAMRSIARLPQVVVSDAAHAWEHSLEVQLPFLQTVLEQFTLVPLAVGDASPAEVAEVLETLWGGDETLIVISSDLSHFLPYARARETDGDTARHILALDAKLNHQQACGATPVNGLLLAARRHGLRAQLLDLRNSGDTAGDKARVVGYGAFSFTAEGADAD</sequence>
<dbReference type="PATRIC" id="fig|1454003.3.peg.723"/>
<evidence type="ECO:0000256" key="2">
    <source>
        <dbReference type="HAMAP-Rule" id="MF_00055"/>
    </source>
</evidence>
<evidence type="ECO:0000256" key="1">
    <source>
        <dbReference type="ARBA" id="ARBA00006315"/>
    </source>
</evidence>
<dbReference type="Gene3D" id="3.40.830.10">
    <property type="entry name" value="LigB-like"/>
    <property type="match status" value="1"/>
</dbReference>
<accession>A0A011PZE1</accession>
<protein>
    <recommendedName>
        <fullName evidence="2">MEMO1 family protein AW10_00708</fullName>
    </recommendedName>
</protein>
<dbReference type="CDD" id="cd07361">
    <property type="entry name" value="MEMO_like"/>
    <property type="match status" value="1"/>
</dbReference>
<dbReference type="STRING" id="1454003.AW10_00708"/>
<comment type="caution">
    <text evidence="3">The sequence shown here is derived from an EMBL/GenBank/DDBJ whole genome shotgun (WGS) entry which is preliminary data.</text>
</comment>
<dbReference type="AlphaFoldDB" id="A0A011PZE1"/>
<dbReference type="NCBIfam" id="TIGR04336">
    <property type="entry name" value="AmmeMemoSam_B"/>
    <property type="match status" value="1"/>
</dbReference>
<dbReference type="PANTHER" id="PTHR11060:SF0">
    <property type="entry name" value="PROTEIN MEMO1"/>
    <property type="match status" value="1"/>
</dbReference>
<dbReference type="Pfam" id="PF01875">
    <property type="entry name" value="Memo"/>
    <property type="match status" value="1"/>
</dbReference>
<dbReference type="InterPro" id="IPR002737">
    <property type="entry name" value="MEMO1_fam"/>
</dbReference>
<dbReference type="EMBL" id="JEMX01000012">
    <property type="protein sequence ID" value="EXI82260.1"/>
    <property type="molecule type" value="Genomic_DNA"/>
</dbReference>
<evidence type="ECO:0000313" key="3">
    <source>
        <dbReference type="EMBL" id="EXI82260.1"/>
    </source>
</evidence>
<comment type="similarity">
    <text evidence="1 2">Belongs to the MEMO1 family.</text>
</comment>
<dbReference type="Proteomes" id="UP000021816">
    <property type="component" value="Unassembled WGS sequence"/>
</dbReference>
<proteinExistence type="inferred from homology"/>
<dbReference type="PANTHER" id="PTHR11060">
    <property type="entry name" value="PROTEIN MEMO1"/>
    <property type="match status" value="1"/>
</dbReference>
<organism evidence="3 4">
    <name type="scientific">Candidatus Accumulibacter appositus</name>
    <dbReference type="NCBI Taxonomy" id="1454003"/>
    <lineage>
        <taxon>Bacteria</taxon>
        <taxon>Pseudomonadati</taxon>
        <taxon>Pseudomonadota</taxon>
        <taxon>Betaproteobacteria</taxon>
        <taxon>Candidatus Accumulibacter</taxon>
    </lineage>
</organism>
<reference evidence="3 4" key="1">
    <citation type="submission" date="2014-02" db="EMBL/GenBank/DDBJ databases">
        <title>Expanding our view of genomic diversity in Candidatus Accumulibacter clades.</title>
        <authorList>
            <person name="Skennerton C.T."/>
            <person name="Barr J.J."/>
            <person name="Slater F.R."/>
            <person name="Bond P.L."/>
            <person name="Tyson G.W."/>
        </authorList>
    </citation>
    <scope>NUCLEOTIDE SEQUENCE [LARGE SCALE GENOMIC DNA]</scope>
    <source>
        <strain evidence="4">BA-92</strain>
    </source>
</reference>
<dbReference type="HAMAP" id="MF_00055">
    <property type="entry name" value="MEMO1"/>
    <property type="match status" value="1"/>
</dbReference>
<name>A0A011PZE1_9PROT</name>
<gene>
    <name evidence="3" type="ORF">AW10_00708</name>
</gene>